<name>A0A0K6S6X4_9ALVE</name>
<feature type="compositionally biased region" description="Low complexity" evidence="1">
    <location>
        <begin position="53"/>
        <end position="65"/>
    </location>
</feature>
<gene>
    <name evidence="3" type="ORF">Cvel_464.t2</name>
</gene>
<dbReference type="EMBL" id="CDMZ01000551">
    <property type="protein sequence ID" value="CUC09317.1"/>
    <property type="molecule type" value="Genomic_DNA"/>
</dbReference>
<feature type="region of interest" description="Disordered" evidence="1">
    <location>
        <begin position="111"/>
        <end position="134"/>
    </location>
</feature>
<feature type="chain" id="PRO_5005508463" description="Secreted protein" evidence="2">
    <location>
        <begin position="19"/>
        <end position="134"/>
    </location>
</feature>
<proteinExistence type="predicted"/>
<sequence>MLLFVACAALLWALPSEGRTPTSSAATLANSRFNADTDSRWDVPDLPSPVSGSALATTASDSDASLLERERSEWPKRGEVCRPSDLADMCWKSDKECSKTSYAPGEAARSLMGTTALTSNGASTRPSVERTAGS</sequence>
<dbReference type="AlphaFoldDB" id="A0A0K6S6X4"/>
<reference evidence="3" key="1">
    <citation type="submission" date="2014-11" db="EMBL/GenBank/DDBJ databases">
        <title>Molecular phylogeny of cliff fern family Woodsiaceae with morphological implications.</title>
        <authorList>
            <person name="Shao Y.-Z."/>
            <person name="Wei R."/>
            <person name="Zhang X.-C."/>
        </authorList>
    </citation>
    <scope>NUCLEOTIDE SEQUENCE</scope>
</reference>
<evidence type="ECO:0000256" key="2">
    <source>
        <dbReference type="SAM" id="SignalP"/>
    </source>
</evidence>
<keyword evidence="2" id="KW-0732">Signal</keyword>
<evidence type="ECO:0008006" key="4">
    <source>
        <dbReference type="Google" id="ProtNLM"/>
    </source>
</evidence>
<feature type="compositionally biased region" description="Polar residues" evidence="1">
    <location>
        <begin position="112"/>
        <end position="126"/>
    </location>
</feature>
<evidence type="ECO:0000256" key="1">
    <source>
        <dbReference type="SAM" id="MobiDB-lite"/>
    </source>
</evidence>
<dbReference type="VEuPathDB" id="CryptoDB:Cvel_464"/>
<feature type="signal peptide" evidence="2">
    <location>
        <begin position="1"/>
        <end position="18"/>
    </location>
</feature>
<feature type="compositionally biased region" description="Basic and acidic residues" evidence="1">
    <location>
        <begin position="66"/>
        <end position="76"/>
    </location>
</feature>
<accession>A0A0K6S6X4</accession>
<evidence type="ECO:0000313" key="3">
    <source>
        <dbReference type="EMBL" id="CUC09317.1"/>
    </source>
</evidence>
<organism evidence="3">
    <name type="scientific">Chromera velia CCMP2878</name>
    <dbReference type="NCBI Taxonomy" id="1169474"/>
    <lineage>
        <taxon>Eukaryota</taxon>
        <taxon>Sar</taxon>
        <taxon>Alveolata</taxon>
        <taxon>Colpodellida</taxon>
        <taxon>Chromeraceae</taxon>
        <taxon>Chromera</taxon>
    </lineage>
</organism>
<feature type="region of interest" description="Disordered" evidence="1">
    <location>
        <begin position="36"/>
        <end position="76"/>
    </location>
</feature>
<protein>
    <recommendedName>
        <fullName evidence="4">Secreted protein</fullName>
    </recommendedName>
</protein>